<sequence length="236" mass="25661">MHIGILQCGQSPAQLKQALGDYPDMFMRLLDGRGFTFAVFHVEAMQFPSSIHDADGWLLTGSRHGVYEDHPFIPPLQDFIRAAHQDGVPMVGICFGHQIIAQALGGTVVKHPAGWAVGTQDYEFDGATLRLNAWHQDQVVALPPGAEVAGRNAFCENAALIYGDRAYTVQAHPEFDDAFVQGLMDTRAKGVVPDDLLADASARMGQDKASPLIADRIEAFFKQPRALVRQDAHGAA</sequence>
<gene>
    <name evidence="2" type="ORF">ACFQ5P_17030</name>
</gene>
<protein>
    <submittedName>
        <fullName evidence="2">Type 1 glutamine amidotransferase</fullName>
    </submittedName>
</protein>
<organism evidence="2 3">
    <name type="scientific">Paracoccus nototheniae</name>
    <dbReference type="NCBI Taxonomy" id="2489002"/>
    <lineage>
        <taxon>Bacteria</taxon>
        <taxon>Pseudomonadati</taxon>
        <taxon>Pseudomonadota</taxon>
        <taxon>Alphaproteobacteria</taxon>
        <taxon>Rhodobacterales</taxon>
        <taxon>Paracoccaceae</taxon>
        <taxon>Paracoccus</taxon>
    </lineage>
</organism>
<dbReference type="Pfam" id="PF00117">
    <property type="entry name" value="GATase"/>
    <property type="match status" value="1"/>
</dbReference>
<dbReference type="InterPro" id="IPR029062">
    <property type="entry name" value="Class_I_gatase-like"/>
</dbReference>
<dbReference type="SUPFAM" id="SSF52317">
    <property type="entry name" value="Class I glutamine amidotransferase-like"/>
    <property type="match status" value="1"/>
</dbReference>
<dbReference type="EMBL" id="JBHTOQ010000038">
    <property type="protein sequence ID" value="MFD1483003.1"/>
    <property type="molecule type" value="Genomic_DNA"/>
</dbReference>
<dbReference type="InterPro" id="IPR017926">
    <property type="entry name" value="GATASE"/>
</dbReference>
<dbReference type="InterPro" id="IPR044992">
    <property type="entry name" value="ChyE-like"/>
</dbReference>
<comment type="caution">
    <text evidence="2">The sequence shown here is derived from an EMBL/GenBank/DDBJ whole genome shotgun (WGS) entry which is preliminary data.</text>
</comment>
<dbReference type="RefSeq" id="WP_131573535.1">
    <property type="nucleotide sequence ID" value="NZ_CBCSAJ010000011.1"/>
</dbReference>
<evidence type="ECO:0000259" key="1">
    <source>
        <dbReference type="Pfam" id="PF00117"/>
    </source>
</evidence>
<evidence type="ECO:0000313" key="3">
    <source>
        <dbReference type="Proteomes" id="UP001597302"/>
    </source>
</evidence>
<dbReference type="Gene3D" id="3.40.50.880">
    <property type="match status" value="1"/>
</dbReference>
<proteinExistence type="predicted"/>
<reference evidence="3" key="1">
    <citation type="journal article" date="2019" name="Int. J. Syst. Evol. Microbiol.">
        <title>The Global Catalogue of Microorganisms (GCM) 10K type strain sequencing project: providing services to taxonomists for standard genome sequencing and annotation.</title>
        <authorList>
            <consortium name="The Broad Institute Genomics Platform"/>
            <consortium name="The Broad Institute Genome Sequencing Center for Infectious Disease"/>
            <person name="Wu L."/>
            <person name="Ma J."/>
        </authorList>
    </citation>
    <scope>NUCLEOTIDE SEQUENCE [LARGE SCALE GENOMIC DNA]</scope>
    <source>
        <strain evidence="3">CCM 8875</strain>
    </source>
</reference>
<name>A0ABW4E0Y2_9RHOB</name>
<accession>A0ABW4E0Y2</accession>
<feature type="domain" description="Glutamine amidotransferase" evidence="1">
    <location>
        <begin position="35"/>
        <end position="175"/>
    </location>
</feature>
<evidence type="ECO:0000313" key="2">
    <source>
        <dbReference type="EMBL" id="MFD1483003.1"/>
    </source>
</evidence>
<keyword evidence="3" id="KW-1185">Reference proteome</keyword>
<dbReference type="PANTHER" id="PTHR42695:SF5">
    <property type="entry name" value="GLUTAMINE AMIDOTRANSFERASE YLR126C-RELATED"/>
    <property type="match status" value="1"/>
</dbReference>
<dbReference type="Proteomes" id="UP001597302">
    <property type="component" value="Unassembled WGS sequence"/>
</dbReference>
<dbReference type="CDD" id="cd01741">
    <property type="entry name" value="GATase1_1"/>
    <property type="match status" value="1"/>
</dbReference>
<keyword evidence="2" id="KW-0315">Glutamine amidotransferase</keyword>
<dbReference type="PANTHER" id="PTHR42695">
    <property type="entry name" value="GLUTAMINE AMIDOTRANSFERASE YLR126C-RELATED"/>
    <property type="match status" value="1"/>
</dbReference>
<dbReference type="PROSITE" id="PS51273">
    <property type="entry name" value="GATASE_TYPE_1"/>
    <property type="match status" value="1"/>
</dbReference>